<evidence type="ECO:0000313" key="3">
    <source>
        <dbReference type="Proteomes" id="UP001597249"/>
    </source>
</evidence>
<accession>A0ABW4B8N8</accession>
<reference evidence="3" key="1">
    <citation type="journal article" date="2019" name="Int. J. Syst. Evol. Microbiol.">
        <title>The Global Catalogue of Microorganisms (GCM) 10K type strain sequencing project: providing services to taxonomists for standard genome sequencing and annotation.</title>
        <authorList>
            <consortium name="The Broad Institute Genomics Platform"/>
            <consortium name="The Broad Institute Genome Sequencing Center for Infectious Disease"/>
            <person name="Wu L."/>
            <person name="Ma J."/>
        </authorList>
    </citation>
    <scope>NUCLEOTIDE SEQUENCE [LARGE SCALE GENOMIC DNA]</scope>
    <source>
        <strain evidence="3">CCM 8911</strain>
    </source>
</reference>
<feature type="region of interest" description="Disordered" evidence="1">
    <location>
        <begin position="283"/>
        <end position="305"/>
    </location>
</feature>
<evidence type="ECO:0000256" key="1">
    <source>
        <dbReference type="SAM" id="MobiDB-lite"/>
    </source>
</evidence>
<proteinExistence type="predicted"/>
<dbReference type="Proteomes" id="UP001597249">
    <property type="component" value="Unassembled WGS sequence"/>
</dbReference>
<keyword evidence="3" id="KW-1185">Reference proteome</keyword>
<comment type="caution">
    <text evidence="2">The sequence shown here is derived from an EMBL/GenBank/DDBJ whole genome shotgun (WGS) entry which is preliminary data.</text>
</comment>
<name>A0ABW4B8N8_9LACO</name>
<dbReference type="RefSeq" id="WP_125586778.1">
    <property type="nucleotide sequence ID" value="NZ_JBHTMO010000020.1"/>
</dbReference>
<gene>
    <name evidence="2" type="ORF">ACFQ3L_06700</name>
</gene>
<organism evidence="2 3">
    <name type="scientific">Lacticaseibacillus jixianensis</name>
    <dbReference type="NCBI Taxonomy" id="2486012"/>
    <lineage>
        <taxon>Bacteria</taxon>
        <taxon>Bacillati</taxon>
        <taxon>Bacillota</taxon>
        <taxon>Bacilli</taxon>
        <taxon>Lactobacillales</taxon>
        <taxon>Lactobacillaceae</taxon>
        <taxon>Lacticaseibacillus</taxon>
    </lineage>
</organism>
<protein>
    <submittedName>
        <fullName evidence="2">Uncharacterized protein</fullName>
    </submittedName>
</protein>
<evidence type="ECO:0000313" key="2">
    <source>
        <dbReference type="EMBL" id="MFD1393259.1"/>
    </source>
</evidence>
<sequence length="305" mass="34581">MTPKSSKEVLTLVSQGNLLTIEGWVMNGYTRFTIDPGGDIVLTPLIIIFADHFWNARGQPLAVPSEPIAVEFTQLVARQKTVWTLGERLKATGQPVAVNVAKARQQPAVRKLRSQILTLDRNGLRPFRTGLLRRDEQLGRAAQWQEAYRQGEIGLNTLQIQENRIFGREGPSWLKLLARMHDKQLTVRRQALPALLKASRTLYLLHAPRNVARTQALQPRFTHPRPKRHAGQGATRSLFALETREPTVSKPQTLTPTRRAGLLAPLHRFRQEWLRAGRPAAMLPHPAPDLVQSQQDWLDYEEDKP</sequence>
<dbReference type="EMBL" id="JBHTMO010000020">
    <property type="protein sequence ID" value="MFD1393259.1"/>
    <property type="molecule type" value="Genomic_DNA"/>
</dbReference>